<evidence type="ECO:0000313" key="2">
    <source>
        <dbReference type="Proteomes" id="UP000887159"/>
    </source>
</evidence>
<dbReference type="AlphaFoldDB" id="A0A8X6WJE8"/>
<gene>
    <name evidence="1" type="ORF">TNCV_4844711</name>
</gene>
<reference evidence="1" key="1">
    <citation type="submission" date="2020-08" db="EMBL/GenBank/DDBJ databases">
        <title>Multicomponent nature underlies the extraordinary mechanical properties of spider dragline silk.</title>
        <authorList>
            <person name="Kono N."/>
            <person name="Nakamura H."/>
            <person name="Mori M."/>
            <person name="Yoshida Y."/>
            <person name="Ohtoshi R."/>
            <person name="Malay A.D."/>
            <person name="Moran D.A.P."/>
            <person name="Tomita M."/>
            <person name="Numata K."/>
            <person name="Arakawa K."/>
        </authorList>
    </citation>
    <scope>NUCLEOTIDE SEQUENCE</scope>
</reference>
<dbReference type="Proteomes" id="UP000887159">
    <property type="component" value="Unassembled WGS sequence"/>
</dbReference>
<dbReference type="EMBL" id="BMAU01021435">
    <property type="protein sequence ID" value="GFY36099.1"/>
    <property type="molecule type" value="Genomic_DNA"/>
</dbReference>
<evidence type="ECO:0000313" key="1">
    <source>
        <dbReference type="EMBL" id="GFY36099.1"/>
    </source>
</evidence>
<accession>A0A8X6WJE8</accession>
<comment type="caution">
    <text evidence="1">The sequence shown here is derived from an EMBL/GenBank/DDBJ whole genome shotgun (WGS) entry which is preliminary data.</text>
</comment>
<protein>
    <submittedName>
        <fullName evidence="1">Uncharacterized protein</fullName>
    </submittedName>
</protein>
<keyword evidence="2" id="KW-1185">Reference proteome</keyword>
<organism evidence="1 2">
    <name type="scientific">Trichonephila clavipes</name>
    <name type="common">Golden silk orbweaver</name>
    <name type="synonym">Nephila clavipes</name>
    <dbReference type="NCBI Taxonomy" id="2585209"/>
    <lineage>
        <taxon>Eukaryota</taxon>
        <taxon>Metazoa</taxon>
        <taxon>Ecdysozoa</taxon>
        <taxon>Arthropoda</taxon>
        <taxon>Chelicerata</taxon>
        <taxon>Arachnida</taxon>
        <taxon>Araneae</taxon>
        <taxon>Araneomorphae</taxon>
        <taxon>Entelegynae</taxon>
        <taxon>Araneoidea</taxon>
        <taxon>Nephilidae</taxon>
        <taxon>Trichonephila</taxon>
    </lineage>
</organism>
<proteinExistence type="predicted"/>
<sequence length="168" mass="18975">MSLVLVTWSSIEEQNARFSVTTGRIQDMPGIFQNESDTVRPLPLRHPSGCHLPTTLTSHTLDEKFQVLGRQLFLDPRNVAVVSFQQQRVCEIQLLQRFLYLSETPCKSPAEDAEFGTVQVSQQLVKLPDIQHHVDAELGTSQVSQKLCELPHAPPVQVFAVRLVETFR</sequence>
<name>A0A8X6WJE8_TRICX</name>